<evidence type="ECO:0000313" key="3">
    <source>
        <dbReference type="EMBL" id="KPH62501.1"/>
    </source>
</evidence>
<name>A0A0N0LZ55_9GAMM</name>
<feature type="domain" description="DSP-PTPase phosphatase fused to NAD+ Kinase" evidence="2">
    <location>
        <begin position="40"/>
        <end position="140"/>
    </location>
</feature>
<evidence type="ECO:0000259" key="2">
    <source>
        <dbReference type="Pfam" id="PF22741"/>
    </source>
</evidence>
<dbReference type="AlphaFoldDB" id="A0A0N0LZ55"/>
<feature type="chain" id="PRO_5005855023" description="DSP-PTPase phosphatase fused to NAD+ Kinase domain-containing protein" evidence="1">
    <location>
        <begin position="21"/>
        <end position="179"/>
    </location>
</feature>
<dbReference type="Pfam" id="PF22741">
    <property type="entry name" value="PTP-NADK"/>
    <property type="match status" value="1"/>
</dbReference>
<dbReference type="OrthoDB" id="270335at2"/>
<dbReference type="Proteomes" id="UP000037848">
    <property type="component" value="Unassembled WGS sequence"/>
</dbReference>
<dbReference type="STRING" id="187330.AMS58_04425"/>
<dbReference type="RefSeq" id="WP_054454688.1">
    <property type="nucleotide sequence ID" value="NZ_LHPH01000013.1"/>
</dbReference>
<dbReference type="PATRIC" id="fig|187330.3.peg.913"/>
<accession>A0A0N0LZ55</accession>
<evidence type="ECO:0000313" key="4">
    <source>
        <dbReference type="Proteomes" id="UP000037848"/>
    </source>
</evidence>
<reference evidence="3 4" key="1">
    <citation type="submission" date="2015-08" db="EMBL/GenBank/DDBJ databases">
        <title>Draft Genome Sequence of Pseudoalteromonas porphyrae UCD-SED14.</title>
        <authorList>
            <person name="Coil D.A."/>
            <person name="Jospin G."/>
            <person name="Lee R.D."/>
            <person name="Eisen J.A."/>
        </authorList>
    </citation>
    <scope>NUCLEOTIDE SEQUENCE [LARGE SCALE GENOMIC DNA]</scope>
    <source>
        <strain evidence="3 4">UCD-SED14</strain>
    </source>
</reference>
<dbReference type="InterPro" id="IPR029021">
    <property type="entry name" value="Prot-tyrosine_phosphatase-like"/>
</dbReference>
<gene>
    <name evidence="3" type="ORF">ADS77_12430</name>
</gene>
<dbReference type="Gene3D" id="3.90.190.10">
    <property type="entry name" value="Protein tyrosine phosphatase superfamily"/>
    <property type="match status" value="1"/>
</dbReference>
<dbReference type="InterPro" id="IPR055214">
    <property type="entry name" value="PTP-NADK"/>
</dbReference>
<dbReference type="SUPFAM" id="SSF52799">
    <property type="entry name" value="(Phosphotyrosine protein) phosphatases II"/>
    <property type="match status" value="1"/>
</dbReference>
<comment type="caution">
    <text evidence="3">The sequence shown here is derived from an EMBL/GenBank/DDBJ whole genome shotgun (WGS) entry which is preliminary data.</text>
</comment>
<keyword evidence="4" id="KW-1185">Reference proteome</keyword>
<sequence length="179" mass="19758">MKALFLILFTCCLLSTPCIAEQKNPQVIELIKLNNFANPQENIYTSGQPTQAQLSQLADKGVKHIINLRGKNETQWDEEDVVNTLGLQYAALPITSKADINVTNAILLQKLLNETSSEATLLHCASSNRVGALVAVYHATELKLPIEQAIAIGKQWGLKSLESVVTDEVTRYQNTLIQK</sequence>
<evidence type="ECO:0000256" key="1">
    <source>
        <dbReference type="SAM" id="SignalP"/>
    </source>
</evidence>
<dbReference type="EMBL" id="LHPH01000013">
    <property type="protein sequence ID" value="KPH62501.1"/>
    <property type="molecule type" value="Genomic_DNA"/>
</dbReference>
<keyword evidence="1" id="KW-0732">Signal</keyword>
<feature type="signal peptide" evidence="1">
    <location>
        <begin position="1"/>
        <end position="20"/>
    </location>
</feature>
<protein>
    <recommendedName>
        <fullName evidence="2">DSP-PTPase phosphatase fused to NAD+ Kinase domain-containing protein</fullName>
    </recommendedName>
</protein>
<organism evidence="3 4">
    <name type="scientific">Pseudoalteromonas porphyrae</name>
    <dbReference type="NCBI Taxonomy" id="187330"/>
    <lineage>
        <taxon>Bacteria</taxon>
        <taxon>Pseudomonadati</taxon>
        <taxon>Pseudomonadota</taxon>
        <taxon>Gammaproteobacteria</taxon>
        <taxon>Alteromonadales</taxon>
        <taxon>Pseudoalteromonadaceae</taxon>
        <taxon>Pseudoalteromonas</taxon>
    </lineage>
</organism>
<proteinExistence type="predicted"/>